<evidence type="ECO:0000313" key="2">
    <source>
        <dbReference type="Proteomes" id="UP000245207"/>
    </source>
</evidence>
<dbReference type="STRING" id="35608.A0A2U1P7F3"/>
<sequence>MFAFTSIGAKQDTSVNQGYGPYCYKIQGENYHLMGTLLSEKGKKPAFAQLYIYDKATEIQNRINGVSGEPTTTSGAHTLDHQLTVDLRDMLDSINPLVAQFRMAGEEFVASNKQYKFKIRLIGTRERDGGEYNLPTADEVGALIVGDFDTSTNKRDIILHMHEGGVRRISKLHPSYLALQYPLLFPYAEDGYRRDIYHRDDHVATIIKEIYPNLKDNLYTSGYFQERAILAPTHKLVDMINDRMLDLISGDEHTYDSSDTVGVADQDTNFNEEL</sequence>
<dbReference type="AlphaFoldDB" id="A0A2U1P7F3"/>
<gene>
    <name evidence="1" type="ORF">CTI12_AA186150</name>
</gene>
<evidence type="ECO:0000313" key="1">
    <source>
        <dbReference type="EMBL" id="PWA81686.1"/>
    </source>
</evidence>
<comment type="caution">
    <text evidence="1">The sequence shown here is derived from an EMBL/GenBank/DDBJ whole genome shotgun (WGS) entry which is preliminary data.</text>
</comment>
<dbReference type="PANTHER" id="PTHR45786">
    <property type="entry name" value="DNA BINDING PROTEIN-LIKE"/>
    <property type="match status" value="1"/>
</dbReference>
<reference evidence="1 2" key="1">
    <citation type="journal article" date="2018" name="Mol. Plant">
        <title>The genome of Artemisia annua provides insight into the evolution of Asteraceae family and artemisinin biosynthesis.</title>
        <authorList>
            <person name="Shen Q."/>
            <person name="Zhang L."/>
            <person name="Liao Z."/>
            <person name="Wang S."/>
            <person name="Yan T."/>
            <person name="Shi P."/>
            <person name="Liu M."/>
            <person name="Fu X."/>
            <person name="Pan Q."/>
            <person name="Wang Y."/>
            <person name="Lv Z."/>
            <person name="Lu X."/>
            <person name="Zhang F."/>
            <person name="Jiang W."/>
            <person name="Ma Y."/>
            <person name="Chen M."/>
            <person name="Hao X."/>
            <person name="Li L."/>
            <person name="Tang Y."/>
            <person name="Lv G."/>
            <person name="Zhou Y."/>
            <person name="Sun X."/>
            <person name="Brodelius P.E."/>
            <person name="Rose J.K.C."/>
            <person name="Tang K."/>
        </authorList>
    </citation>
    <scope>NUCLEOTIDE SEQUENCE [LARGE SCALE GENOMIC DNA]</scope>
    <source>
        <strain evidence="2">cv. Huhao1</strain>
        <tissue evidence="1">Leaf</tissue>
    </source>
</reference>
<name>A0A2U1P7F3_ARTAN</name>
<dbReference type="EMBL" id="PKPP01001560">
    <property type="protein sequence ID" value="PWA81686.1"/>
    <property type="molecule type" value="Genomic_DNA"/>
</dbReference>
<keyword evidence="2" id="KW-1185">Reference proteome</keyword>
<protein>
    <submittedName>
        <fullName evidence="1">Uncharacterized protein</fullName>
    </submittedName>
</protein>
<dbReference type="Proteomes" id="UP000245207">
    <property type="component" value="Unassembled WGS sequence"/>
</dbReference>
<dbReference type="PANTHER" id="PTHR45786:SF74">
    <property type="entry name" value="ATP-DEPENDENT DNA HELICASE"/>
    <property type="match status" value="1"/>
</dbReference>
<organism evidence="1 2">
    <name type="scientific">Artemisia annua</name>
    <name type="common">Sweet wormwood</name>
    <dbReference type="NCBI Taxonomy" id="35608"/>
    <lineage>
        <taxon>Eukaryota</taxon>
        <taxon>Viridiplantae</taxon>
        <taxon>Streptophyta</taxon>
        <taxon>Embryophyta</taxon>
        <taxon>Tracheophyta</taxon>
        <taxon>Spermatophyta</taxon>
        <taxon>Magnoliopsida</taxon>
        <taxon>eudicotyledons</taxon>
        <taxon>Gunneridae</taxon>
        <taxon>Pentapetalae</taxon>
        <taxon>asterids</taxon>
        <taxon>campanulids</taxon>
        <taxon>Asterales</taxon>
        <taxon>Asteraceae</taxon>
        <taxon>Asteroideae</taxon>
        <taxon>Anthemideae</taxon>
        <taxon>Artemisiinae</taxon>
        <taxon>Artemisia</taxon>
    </lineage>
</organism>
<proteinExistence type="predicted"/>
<accession>A0A2U1P7F3</accession>
<dbReference type="OrthoDB" id="1928976at2759"/>